<dbReference type="Pfam" id="PF00294">
    <property type="entry name" value="PfkB"/>
    <property type="match status" value="1"/>
</dbReference>
<keyword evidence="4" id="KW-0418">Kinase</keyword>
<dbReference type="Proteomes" id="UP000662814">
    <property type="component" value="Chromosome"/>
</dbReference>
<dbReference type="PANTHER" id="PTHR46566:SF5">
    <property type="entry name" value="1-PHOSPHOFRUCTOKINASE"/>
    <property type="match status" value="1"/>
</dbReference>
<dbReference type="CDD" id="cd01164">
    <property type="entry name" value="FruK_PfkB_like"/>
    <property type="match status" value="1"/>
</dbReference>
<evidence type="ECO:0000256" key="3">
    <source>
        <dbReference type="ARBA" id="ARBA00022741"/>
    </source>
</evidence>
<accession>A0ABX6YJ89</accession>
<dbReference type="EMBL" id="CP061169">
    <property type="protein sequence ID" value="QPZ38873.1"/>
    <property type="molecule type" value="Genomic_DNA"/>
</dbReference>
<keyword evidence="3" id="KW-0547">Nucleotide-binding</keyword>
<comment type="similarity">
    <text evidence="1">Belongs to the carbohydrate kinase PfkB family.</text>
</comment>
<dbReference type="PANTHER" id="PTHR46566">
    <property type="entry name" value="1-PHOSPHOFRUCTOKINASE-RELATED"/>
    <property type="match status" value="1"/>
</dbReference>
<dbReference type="SUPFAM" id="SSF53613">
    <property type="entry name" value="Ribokinase-like"/>
    <property type="match status" value="1"/>
</dbReference>
<evidence type="ECO:0000256" key="1">
    <source>
        <dbReference type="ARBA" id="ARBA00010688"/>
    </source>
</evidence>
<organism evidence="8 9">
    <name type="scientific">Paramicrobacterium chengjingii</name>
    <dbReference type="NCBI Taxonomy" id="2769067"/>
    <lineage>
        <taxon>Bacteria</taxon>
        <taxon>Bacillati</taxon>
        <taxon>Actinomycetota</taxon>
        <taxon>Actinomycetes</taxon>
        <taxon>Micrococcales</taxon>
        <taxon>Microbacteriaceae</taxon>
        <taxon>Paramicrobacterium</taxon>
    </lineage>
</organism>
<evidence type="ECO:0000259" key="7">
    <source>
        <dbReference type="Pfam" id="PF00294"/>
    </source>
</evidence>
<sequence length="312" mass="32670">MTPSPAIDWTIHVASFSLDSVNHITQGTRESSGKGLNVSWALHRAGISTVAVFPGGGTNGELMREELSRAGMPFVRVETHTNVRTNITLVSPGHSTKINEAGVALSPIQREHLVDRAVAASASADTALICGSLPAGTPNDYVRHLVERLAAVGVDVIVDSSGRPLERALDARPHLIKPNVHELATLVSRDLRSHGDVVDAARIAISRGAVAVLASLGADGAMYVDSDTALIATARDVPFVNSVGAGDALLAGYVSETAEAAARLKNAVLWASSAVAHESTLFPVRPEFAERISVHTVDAPDAILSEPSVRLS</sequence>
<feature type="domain" description="Carbohydrate kinase PfkB" evidence="7">
    <location>
        <begin position="7"/>
        <end position="272"/>
    </location>
</feature>
<evidence type="ECO:0000313" key="8">
    <source>
        <dbReference type="EMBL" id="QPZ38873.1"/>
    </source>
</evidence>
<dbReference type="RefSeq" id="WP_166985290.1">
    <property type="nucleotide sequence ID" value="NZ_CP061169.1"/>
</dbReference>
<evidence type="ECO:0000256" key="5">
    <source>
        <dbReference type="ARBA" id="ARBA00022840"/>
    </source>
</evidence>
<evidence type="ECO:0000313" key="9">
    <source>
        <dbReference type="Proteomes" id="UP000662814"/>
    </source>
</evidence>
<reference evidence="8 9" key="1">
    <citation type="submission" date="2020-12" db="EMBL/GenBank/DDBJ databases">
        <title>Microbacterium sp. HY060.</title>
        <authorList>
            <person name="Zhou J."/>
        </authorList>
    </citation>
    <scope>NUCLEOTIDE SEQUENCE [LARGE SCALE GENOMIC DNA]</scope>
    <source>
        <strain evidence="8 9">HY60</strain>
    </source>
</reference>
<dbReference type="Gene3D" id="3.40.1190.20">
    <property type="match status" value="1"/>
</dbReference>
<dbReference type="PIRSF" id="PIRSF000535">
    <property type="entry name" value="1PFK/6PFK/LacC"/>
    <property type="match status" value="1"/>
</dbReference>
<evidence type="ECO:0000256" key="2">
    <source>
        <dbReference type="ARBA" id="ARBA00022679"/>
    </source>
</evidence>
<keyword evidence="2 6" id="KW-0808">Transferase</keyword>
<proteinExistence type="inferred from homology"/>
<dbReference type="InterPro" id="IPR002173">
    <property type="entry name" value="Carboh/pur_kinase_PfkB_CS"/>
</dbReference>
<dbReference type="InterPro" id="IPR029056">
    <property type="entry name" value="Ribokinase-like"/>
</dbReference>
<protein>
    <submittedName>
        <fullName evidence="8">1-phosphofructokinase family hexose kinase</fullName>
    </submittedName>
</protein>
<dbReference type="NCBIfam" id="TIGR03168">
    <property type="entry name" value="1-PFK"/>
    <property type="match status" value="1"/>
</dbReference>
<name>A0ABX6YJ89_9MICO</name>
<dbReference type="InterPro" id="IPR011611">
    <property type="entry name" value="PfkB_dom"/>
</dbReference>
<evidence type="ECO:0000256" key="4">
    <source>
        <dbReference type="ARBA" id="ARBA00022777"/>
    </source>
</evidence>
<gene>
    <name evidence="8" type="ORF">HCR76_01845</name>
</gene>
<keyword evidence="9" id="KW-1185">Reference proteome</keyword>
<keyword evidence="5" id="KW-0067">ATP-binding</keyword>
<dbReference type="PROSITE" id="PS00584">
    <property type="entry name" value="PFKB_KINASES_2"/>
    <property type="match status" value="1"/>
</dbReference>
<dbReference type="InterPro" id="IPR017583">
    <property type="entry name" value="Tagatose/fructose_Pkinase"/>
</dbReference>
<evidence type="ECO:0000256" key="6">
    <source>
        <dbReference type="PIRNR" id="PIRNR000535"/>
    </source>
</evidence>